<organism evidence="3 4">
    <name type="scientific">Salinisphaera hydrothermalis (strain C41B8)</name>
    <dbReference type="NCBI Taxonomy" id="1304275"/>
    <lineage>
        <taxon>Bacteria</taxon>
        <taxon>Pseudomonadati</taxon>
        <taxon>Pseudomonadota</taxon>
        <taxon>Gammaproteobacteria</taxon>
        <taxon>Salinisphaerales</taxon>
        <taxon>Salinisphaeraceae</taxon>
        <taxon>Salinisphaera</taxon>
    </lineage>
</organism>
<accession>A0A084IHK1</accession>
<evidence type="ECO:0000313" key="4">
    <source>
        <dbReference type="Proteomes" id="UP000028302"/>
    </source>
</evidence>
<feature type="chain" id="PRO_5001776464" description="Acid shock protein" evidence="2">
    <location>
        <begin position="23"/>
        <end position="76"/>
    </location>
</feature>
<gene>
    <name evidence="3" type="ORF">C41B8_16329</name>
</gene>
<evidence type="ECO:0000256" key="1">
    <source>
        <dbReference type="SAM" id="MobiDB-lite"/>
    </source>
</evidence>
<reference evidence="3 4" key="1">
    <citation type="submission" date="2013-03" db="EMBL/GenBank/DDBJ databases">
        <title>Salinisphaera hydrothermalis C41B8 Genome Sequencing.</title>
        <authorList>
            <person name="Li C."/>
            <person name="Lai Q."/>
            <person name="Shao Z."/>
        </authorList>
    </citation>
    <scope>NUCLEOTIDE SEQUENCE [LARGE SCALE GENOMIC DNA]</scope>
    <source>
        <strain evidence="3 4">C41B8</strain>
    </source>
</reference>
<comment type="caution">
    <text evidence="3">The sequence shown here is derived from an EMBL/GenBank/DDBJ whole genome shotgun (WGS) entry which is preliminary data.</text>
</comment>
<evidence type="ECO:0008006" key="5">
    <source>
        <dbReference type="Google" id="ProtNLM"/>
    </source>
</evidence>
<dbReference type="AlphaFoldDB" id="A0A084IHK1"/>
<feature type="compositionally biased region" description="Basic residues" evidence="1">
    <location>
        <begin position="41"/>
        <end position="66"/>
    </location>
</feature>
<evidence type="ECO:0000313" key="3">
    <source>
        <dbReference type="EMBL" id="KEZ76185.1"/>
    </source>
</evidence>
<evidence type="ECO:0000256" key="2">
    <source>
        <dbReference type="SAM" id="SignalP"/>
    </source>
</evidence>
<protein>
    <recommendedName>
        <fullName evidence="5">Acid shock protein</fullName>
    </recommendedName>
</protein>
<name>A0A084IHK1_SALHC</name>
<keyword evidence="4" id="KW-1185">Reference proteome</keyword>
<dbReference type="RefSeq" id="WP_037340643.1">
    <property type="nucleotide sequence ID" value="NZ_APNK01000037.1"/>
</dbReference>
<dbReference type="STRING" id="1304275.C41B8_16329"/>
<dbReference type="EMBL" id="APNK01000037">
    <property type="protein sequence ID" value="KEZ76185.1"/>
    <property type="molecule type" value="Genomic_DNA"/>
</dbReference>
<keyword evidence="2" id="KW-0732">Signal</keyword>
<dbReference type="Proteomes" id="UP000028302">
    <property type="component" value="Unassembled WGS sequence"/>
</dbReference>
<feature type="region of interest" description="Disordered" evidence="1">
    <location>
        <begin position="24"/>
        <end position="76"/>
    </location>
</feature>
<proteinExistence type="predicted"/>
<sequence>MNVRKHAVLTALIMALSTVGVAATASAAESKPGSGQAAHKTMTHKKTKHHSAMAHKKKTTHKKHKTAASTKSSKTK</sequence>
<feature type="signal peptide" evidence="2">
    <location>
        <begin position="1"/>
        <end position="22"/>
    </location>
</feature>
<feature type="compositionally biased region" description="Low complexity" evidence="1">
    <location>
        <begin position="67"/>
        <end position="76"/>
    </location>
</feature>